<dbReference type="InterPro" id="IPR043128">
    <property type="entry name" value="Rev_trsase/Diguanyl_cyclase"/>
</dbReference>
<dbReference type="SUPFAM" id="SSF56672">
    <property type="entry name" value="DNA/RNA polymerases"/>
    <property type="match status" value="1"/>
</dbReference>
<evidence type="ECO:0000313" key="2">
    <source>
        <dbReference type="EMBL" id="EKC32860.1"/>
    </source>
</evidence>
<dbReference type="InParanoid" id="K1QV68"/>
<dbReference type="InterPro" id="IPR043502">
    <property type="entry name" value="DNA/RNA_pol_sf"/>
</dbReference>
<feature type="region of interest" description="Disordered" evidence="1">
    <location>
        <begin position="1"/>
        <end position="24"/>
    </location>
</feature>
<sequence>MAIGKKQRTNSKHREEKWKWQREQQQSFDTLKEKLTSPPILAYPDFMQREAMFKVREKRCSFNQTVYEKDRDSFNCQSSINVYHCIQNERNRSGEICIQPVWVQPNYCPEYNTGANTLDTVPCNESITGSCPHALFLSNEVYKCKILNN</sequence>
<proteinExistence type="predicted"/>
<dbReference type="Gene3D" id="3.30.70.270">
    <property type="match status" value="1"/>
</dbReference>
<evidence type="ECO:0000256" key="1">
    <source>
        <dbReference type="SAM" id="MobiDB-lite"/>
    </source>
</evidence>
<reference evidence="2" key="1">
    <citation type="journal article" date="2012" name="Nature">
        <title>The oyster genome reveals stress adaptation and complexity of shell formation.</title>
        <authorList>
            <person name="Zhang G."/>
            <person name="Fang X."/>
            <person name="Guo X."/>
            <person name="Li L."/>
            <person name="Luo R."/>
            <person name="Xu F."/>
            <person name="Yang P."/>
            <person name="Zhang L."/>
            <person name="Wang X."/>
            <person name="Qi H."/>
            <person name="Xiong Z."/>
            <person name="Que H."/>
            <person name="Xie Y."/>
            <person name="Holland P.W."/>
            <person name="Paps J."/>
            <person name="Zhu Y."/>
            <person name="Wu F."/>
            <person name="Chen Y."/>
            <person name="Wang J."/>
            <person name="Peng C."/>
            <person name="Meng J."/>
            <person name="Yang L."/>
            <person name="Liu J."/>
            <person name="Wen B."/>
            <person name="Zhang N."/>
            <person name="Huang Z."/>
            <person name="Zhu Q."/>
            <person name="Feng Y."/>
            <person name="Mount A."/>
            <person name="Hedgecock D."/>
            <person name="Xu Z."/>
            <person name="Liu Y."/>
            <person name="Domazet-Loso T."/>
            <person name="Du Y."/>
            <person name="Sun X."/>
            <person name="Zhang S."/>
            <person name="Liu B."/>
            <person name="Cheng P."/>
            <person name="Jiang X."/>
            <person name="Li J."/>
            <person name="Fan D."/>
            <person name="Wang W."/>
            <person name="Fu W."/>
            <person name="Wang T."/>
            <person name="Wang B."/>
            <person name="Zhang J."/>
            <person name="Peng Z."/>
            <person name="Li Y."/>
            <person name="Li N."/>
            <person name="Wang J."/>
            <person name="Chen M."/>
            <person name="He Y."/>
            <person name="Tan F."/>
            <person name="Song X."/>
            <person name="Zheng Q."/>
            <person name="Huang R."/>
            <person name="Yang H."/>
            <person name="Du X."/>
            <person name="Chen L."/>
            <person name="Yang M."/>
            <person name="Gaffney P.M."/>
            <person name="Wang S."/>
            <person name="Luo L."/>
            <person name="She Z."/>
            <person name="Ming Y."/>
            <person name="Huang W."/>
            <person name="Zhang S."/>
            <person name="Huang B."/>
            <person name="Zhang Y."/>
            <person name="Qu T."/>
            <person name="Ni P."/>
            <person name="Miao G."/>
            <person name="Wang J."/>
            <person name="Wang Q."/>
            <person name="Steinberg C.E."/>
            <person name="Wang H."/>
            <person name="Li N."/>
            <person name="Qian L."/>
            <person name="Zhang G."/>
            <person name="Li Y."/>
            <person name="Yang H."/>
            <person name="Liu X."/>
            <person name="Wang J."/>
            <person name="Yin Y."/>
            <person name="Wang J."/>
        </authorList>
    </citation>
    <scope>NUCLEOTIDE SEQUENCE [LARGE SCALE GENOMIC DNA]</scope>
    <source>
        <strain evidence="2">05x7-T-G4-1.051#20</strain>
    </source>
</reference>
<organism evidence="2">
    <name type="scientific">Magallana gigas</name>
    <name type="common">Pacific oyster</name>
    <name type="synonym">Crassostrea gigas</name>
    <dbReference type="NCBI Taxonomy" id="29159"/>
    <lineage>
        <taxon>Eukaryota</taxon>
        <taxon>Metazoa</taxon>
        <taxon>Spiralia</taxon>
        <taxon>Lophotrochozoa</taxon>
        <taxon>Mollusca</taxon>
        <taxon>Bivalvia</taxon>
        <taxon>Autobranchia</taxon>
        <taxon>Pteriomorphia</taxon>
        <taxon>Ostreida</taxon>
        <taxon>Ostreoidea</taxon>
        <taxon>Ostreidae</taxon>
        <taxon>Magallana</taxon>
    </lineage>
</organism>
<protein>
    <submittedName>
        <fullName evidence="2">Uncharacterized protein</fullName>
    </submittedName>
</protein>
<dbReference type="EMBL" id="JH817223">
    <property type="protein sequence ID" value="EKC32860.1"/>
    <property type="molecule type" value="Genomic_DNA"/>
</dbReference>
<dbReference type="HOGENOM" id="CLU_1751473_0_0_1"/>
<feature type="compositionally biased region" description="Basic residues" evidence="1">
    <location>
        <begin position="1"/>
        <end position="11"/>
    </location>
</feature>
<feature type="compositionally biased region" description="Basic and acidic residues" evidence="1">
    <location>
        <begin position="12"/>
        <end position="22"/>
    </location>
</feature>
<dbReference type="AlphaFoldDB" id="K1QV68"/>
<gene>
    <name evidence="2" type="ORF">CGI_10024422</name>
</gene>
<accession>K1QV68</accession>
<name>K1QV68_MAGGI</name>